<dbReference type="NCBIfam" id="TIGR00851">
    <property type="entry name" value="mtlA"/>
    <property type="match status" value="1"/>
</dbReference>
<comment type="subcellular location">
    <subcellularLocation>
        <location evidence="2">Cell membrane</location>
        <topology evidence="2">Multi-pass membrane protein</topology>
    </subcellularLocation>
</comment>
<keyword evidence="6" id="KW-0597">Phosphoprotein</keyword>
<evidence type="ECO:0000259" key="14">
    <source>
        <dbReference type="PROSITE" id="PS51099"/>
    </source>
</evidence>
<feature type="transmembrane region" description="Helical" evidence="13">
    <location>
        <begin position="272"/>
        <end position="293"/>
    </location>
</feature>
<dbReference type="NCBIfam" id="NF011663">
    <property type="entry name" value="PRK15083.1"/>
    <property type="match status" value="1"/>
</dbReference>
<keyword evidence="4" id="KW-0813">Transport</keyword>
<dbReference type="InterPro" id="IPR013014">
    <property type="entry name" value="PTS_EIIC_2"/>
</dbReference>
<dbReference type="InterPro" id="IPR003352">
    <property type="entry name" value="PTS_EIIC"/>
</dbReference>
<evidence type="ECO:0000256" key="4">
    <source>
        <dbReference type="ARBA" id="ARBA00022448"/>
    </source>
</evidence>
<dbReference type="InterPro" id="IPR003501">
    <property type="entry name" value="PTS_EIIB_2/3"/>
</dbReference>
<dbReference type="InterPro" id="IPR029503">
    <property type="entry name" value="PTS_EIIB_mannitol"/>
</dbReference>
<feature type="transmembrane region" description="Helical" evidence="13">
    <location>
        <begin position="134"/>
        <end position="158"/>
    </location>
</feature>
<dbReference type="InterPro" id="IPR004718">
    <property type="entry name" value="PTS_IIC_mtl"/>
</dbReference>
<dbReference type="Pfam" id="PF02378">
    <property type="entry name" value="PTS_EIIC"/>
    <property type="match status" value="1"/>
</dbReference>
<proteinExistence type="predicted"/>
<dbReference type="InterPro" id="IPR050893">
    <property type="entry name" value="Sugar_PTS"/>
</dbReference>
<feature type="transmembrane region" description="Helical" evidence="13">
    <location>
        <begin position="52"/>
        <end position="73"/>
    </location>
</feature>
<feature type="domain" description="PTS EIIB type-2" evidence="14">
    <location>
        <begin position="371"/>
        <end position="461"/>
    </location>
</feature>
<evidence type="ECO:0000256" key="3">
    <source>
        <dbReference type="ARBA" id="ARBA00011909"/>
    </source>
</evidence>
<feature type="transmembrane region" description="Helical" evidence="13">
    <location>
        <begin position="214"/>
        <end position="235"/>
    </location>
</feature>
<comment type="catalytic activity">
    <reaction evidence="1">
        <text>D-mannitol(out) + N(pros)-phospho-L-histidyl-[protein] = D-mannitol 1-phosphate(in) + L-histidyl-[protein]</text>
        <dbReference type="Rhea" id="RHEA:33363"/>
        <dbReference type="Rhea" id="RHEA-COMP:9745"/>
        <dbReference type="Rhea" id="RHEA-COMP:9746"/>
        <dbReference type="ChEBI" id="CHEBI:16899"/>
        <dbReference type="ChEBI" id="CHEBI:29979"/>
        <dbReference type="ChEBI" id="CHEBI:61381"/>
        <dbReference type="ChEBI" id="CHEBI:64837"/>
        <dbReference type="EC" id="2.7.1.197"/>
    </reaction>
</comment>
<gene>
    <name evidence="16" type="ORF">I2494_09875</name>
</gene>
<evidence type="ECO:0000256" key="8">
    <source>
        <dbReference type="ARBA" id="ARBA00022679"/>
    </source>
</evidence>
<feature type="transmembrane region" description="Helical" evidence="13">
    <location>
        <begin position="247"/>
        <end position="265"/>
    </location>
</feature>
<evidence type="ECO:0000256" key="1">
    <source>
        <dbReference type="ARBA" id="ARBA00001655"/>
    </source>
</evidence>
<evidence type="ECO:0000313" key="16">
    <source>
        <dbReference type="EMBL" id="MBK5144021.1"/>
    </source>
</evidence>
<evidence type="ECO:0000256" key="11">
    <source>
        <dbReference type="ARBA" id="ARBA00022989"/>
    </source>
</evidence>
<sequence length="462" mass="49109">MENKSARAKVQAFGGFLTAMVIPNIGAFIAWGFITALFIPTGWMPNEKFAEIVGPMVTYLLPIMIGSTGGLLVSGKRGAVMGGIGTMGVIVGANIPMFIGAMIIGPLGGWIIKHIDRFLEKRIPAGFEMVINNFSLGIAGMLLCLLGYEVIGPAVLVANNFVKQGIEALVQTGYLPLLSLINEPAKILFLNNAIDQGVYYPLGMQQASEAGKSIFFMVASNPGPGLGLLLGFAVFGKGMSKKSAPGAMIIHFLGGIHELYFPYVLMKPLTLIAMIAGGMSGIYTFNLLGGGLVAGPSPGSIFAYLALTPKGSFFATIAGVTVGAVVSFAITSLILKMEKNVAVENEDDFEKSANAVKTMKQEGTLSMPQIQRIAFVCDAGMGSSAMGATTFRKRLEKAGLNIDVKHYAIENVPTDTDIIVTHANLEGRVKLVSDKPLILINNYIGDPKLNDLYETLITESKR</sequence>
<dbReference type="Pfam" id="PF02302">
    <property type="entry name" value="PTS_IIB"/>
    <property type="match status" value="1"/>
</dbReference>
<dbReference type="InterPro" id="IPR013011">
    <property type="entry name" value="PTS_EIIB_2"/>
</dbReference>
<evidence type="ECO:0000256" key="5">
    <source>
        <dbReference type="ARBA" id="ARBA00022475"/>
    </source>
</evidence>
<name>A0ABS1IQI7_9GAMM</name>
<keyword evidence="8" id="KW-0808">Transferase</keyword>
<evidence type="ECO:0000256" key="13">
    <source>
        <dbReference type="SAM" id="Phobius"/>
    </source>
</evidence>
<evidence type="ECO:0000313" key="17">
    <source>
        <dbReference type="Proteomes" id="UP001296921"/>
    </source>
</evidence>
<keyword evidence="10 13" id="KW-0812">Transmembrane</keyword>
<dbReference type="PROSITE" id="PS51104">
    <property type="entry name" value="PTS_EIIC_TYPE_2"/>
    <property type="match status" value="1"/>
</dbReference>
<dbReference type="PANTHER" id="PTHR30181:SF2">
    <property type="entry name" value="PTS SYSTEM MANNITOL-SPECIFIC EIICBA COMPONENT"/>
    <property type="match status" value="1"/>
</dbReference>
<evidence type="ECO:0000259" key="15">
    <source>
        <dbReference type="PROSITE" id="PS51104"/>
    </source>
</evidence>
<dbReference type="PROSITE" id="PS51099">
    <property type="entry name" value="PTS_EIIB_TYPE_2"/>
    <property type="match status" value="1"/>
</dbReference>
<dbReference type="EC" id="2.7.1.197" evidence="3"/>
<feature type="domain" description="PTS EIIC type-2" evidence="15">
    <location>
        <begin position="13"/>
        <end position="344"/>
    </location>
</feature>
<keyword evidence="11 13" id="KW-1133">Transmembrane helix</keyword>
<dbReference type="EMBL" id="JADRCR010000004">
    <property type="protein sequence ID" value="MBK5144021.1"/>
    <property type="molecule type" value="Genomic_DNA"/>
</dbReference>
<accession>A0ABS1IQI7</accession>
<keyword evidence="7" id="KW-0762">Sugar transport</keyword>
<protein>
    <recommendedName>
        <fullName evidence="3">protein-N(pi)-phosphohistidine--D-mannitol phosphotransferase</fullName>
        <ecNumber evidence="3">2.7.1.197</ecNumber>
    </recommendedName>
</protein>
<reference evidence="16 17" key="1">
    <citation type="submission" date="2020-11" db="EMBL/GenBank/DDBJ databases">
        <title>Insectihabitans protaetiae gen. nov. sp. nov. and Insectihabitans allomyrinae sp. nov., isolated from larvae of Protaetia brevitarsis seulensis and Allomyrina dichotoma, respectively.</title>
        <authorList>
            <person name="Lee S.D."/>
            <person name="Byeon Y.-S."/>
            <person name="Kim S.-M."/>
            <person name="Yang H.L."/>
            <person name="Kim I.S."/>
        </authorList>
    </citation>
    <scope>NUCLEOTIDE SEQUENCE [LARGE SCALE GENOMIC DNA]</scope>
    <source>
        <strain evidence="16 17">BWR-B9</strain>
    </source>
</reference>
<keyword evidence="5" id="KW-1003">Cell membrane</keyword>
<dbReference type="PANTHER" id="PTHR30181">
    <property type="entry name" value="MANNITOL PERMEASE IIC COMPONENT"/>
    <property type="match status" value="1"/>
</dbReference>
<evidence type="ECO:0000256" key="6">
    <source>
        <dbReference type="ARBA" id="ARBA00022553"/>
    </source>
</evidence>
<feature type="transmembrane region" description="Helical" evidence="13">
    <location>
        <begin position="313"/>
        <end position="335"/>
    </location>
</feature>
<dbReference type="RefSeq" id="WP_218466674.1">
    <property type="nucleotide sequence ID" value="NZ_JADRCR010000004.1"/>
</dbReference>
<evidence type="ECO:0000256" key="10">
    <source>
        <dbReference type="ARBA" id="ARBA00022692"/>
    </source>
</evidence>
<dbReference type="Proteomes" id="UP001296921">
    <property type="component" value="Unassembled WGS sequence"/>
</dbReference>
<keyword evidence="12 13" id="KW-0472">Membrane</keyword>
<evidence type="ECO:0000256" key="2">
    <source>
        <dbReference type="ARBA" id="ARBA00004651"/>
    </source>
</evidence>
<evidence type="ECO:0000256" key="9">
    <source>
        <dbReference type="ARBA" id="ARBA00022683"/>
    </source>
</evidence>
<evidence type="ECO:0000256" key="7">
    <source>
        <dbReference type="ARBA" id="ARBA00022597"/>
    </source>
</evidence>
<comment type="caution">
    <text evidence="16">The sequence shown here is derived from an EMBL/GenBank/DDBJ whole genome shotgun (WGS) entry which is preliminary data.</text>
</comment>
<evidence type="ECO:0000256" key="12">
    <source>
        <dbReference type="ARBA" id="ARBA00023136"/>
    </source>
</evidence>
<dbReference type="CDD" id="cd05567">
    <property type="entry name" value="PTS_IIB_mannitol"/>
    <property type="match status" value="1"/>
</dbReference>
<feature type="transmembrane region" description="Helical" evidence="13">
    <location>
        <begin position="12"/>
        <end position="40"/>
    </location>
</feature>
<feature type="transmembrane region" description="Helical" evidence="13">
    <location>
        <begin position="85"/>
        <end position="112"/>
    </location>
</feature>
<organism evidence="16 17">
    <name type="scientific">Limnobaculum allomyrinae</name>
    <dbReference type="NCBI Taxonomy" id="2791986"/>
    <lineage>
        <taxon>Bacteria</taxon>
        <taxon>Pseudomonadati</taxon>
        <taxon>Pseudomonadota</taxon>
        <taxon>Gammaproteobacteria</taxon>
        <taxon>Enterobacterales</taxon>
        <taxon>Budviciaceae</taxon>
        <taxon>Limnobaculum</taxon>
    </lineage>
</organism>
<keyword evidence="17" id="KW-1185">Reference proteome</keyword>
<keyword evidence="9" id="KW-0598">Phosphotransferase system</keyword>